<proteinExistence type="predicted"/>
<reference evidence="3 4" key="2">
    <citation type="submission" date="2018-11" db="EMBL/GenBank/DDBJ databases">
        <authorList>
            <consortium name="Pathogen Informatics"/>
        </authorList>
    </citation>
    <scope>NUCLEOTIDE SEQUENCE [LARGE SCALE GENOMIC DNA]</scope>
</reference>
<feature type="region of interest" description="Disordered" evidence="2">
    <location>
        <begin position="320"/>
        <end position="347"/>
    </location>
</feature>
<dbReference type="OrthoDB" id="10566013at2759"/>
<dbReference type="Proteomes" id="UP000267096">
    <property type="component" value="Unassembled WGS sequence"/>
</dbReference>
<evidence type="ECO:0000256" key="1">
    <source>
        <dbReference type="SAM" id="Coils"/>
    </source>
</evidence>
<evidence type="ECO:0000313" key="3">
    <source>
        <dbReference type="EMBL" id="VDK44079.1"/>
    </source>
</evidence>
<evidence type="ECO:0000313" key="4">
    <source>
        <dbReference type="Proteomes" id="UP000267096"/>
    </source>
</evidence>
<evidence type="ECO:0000313" key="5">
    <source>
        <dbReference type="WBParaSite" id="ASIM_0001141901-mRNA-1"/>
    </source>
</evidence>
<sequence>MDSEPLRNTEILLSHIYNAIAEHRSSQLIALLYDRILRLSGRSSLTRYQVEAFFNMLELPSANIPESLNCNELCELVEKSFDDNYGDITSGGHIFQYKDNRLKVAKKCVGNDEANFDELKILSTLNTLRKNMKCCTNSLRFIREENLIRTVLRQERAIKKLKNKLAEAERTADLLAAEYFAERCKVSLLNENSECDSGCNTERSASPNSSTSKGVIMNRKRMTNRTTDECACNGAERIFVGKGEKNNDLGSYRQIATSPHSVSIMWMCNPSTSFIPSNRILECDSLKNPGESTKENGDLFSSKHIIDYVCCSVALQRRSIPNNTQPHPTVTQQTNPSANNHQTRTSPQPICRSECVAVDVTACRKSSTQTVRWIQKQNSSITVCVKRSMNRRKRIQLQRLELNSNYNLFDPSIHFDYKRLKMKRIIEYKIPLLCKIN</sequence>
<dbReference type="WBParaSite" id="ASIM_0001141901-mRNA-1">
    <property type="protein sequence ID" value="ASIM_0001141901-mRNA-1"/>
    <property type="gene ID" value="ASIM_0001141901"/>
</dbReference>
<gene>
    <name evidence="3" type="ORF">ASIM_LOCUS10977</name>
</gene>
<feature type="coiled-coil region" evidence="1">
    <location>
        <begin position="144"/>
        <end position="178"/>
    </location>
</feature>
<dbReference type="EMBL" id="UYRR01031031">
    <property type="protein sequence ID" value="VDK44079.1"/>
    <property type="molecule type" value="Genomic_DNA"/>
</dbReference>
<keyword evidence="1" id="KW-0175">Coiled coil</keyword>
<protein>
    <submittedName>
        <fullName evidence="3 5">Uncharacterized protein</fullName>
    </submittedName>
</protein>
<dbReference type="AlphaFoldDB" id="A0A0M3JTP2"/>
<accession>A0A0M3JTP2</accession>
<keyword evidence="4" id="KW-1185">Reference proteome</keyword>
<organism evidence="5">
    <name type="scientific">Anisakis simplex</name>
    <name type="common">Herring worm</name>
    <dbReference type="NCBI Taxonomy" id="6269"/>
    <lineage>
        <taxon>Eukaryota</taxon>
        <taxon>Metazoa</taxon>
        <taxon>Ecdysozoa</taxon>
        <taxon>Nematoda</taxon>
        <taxon>Chromadorea</taxon>
        <taxon>Rhabditida</taxon>
        <taxon>Spirurina</taxon>
        <taxon>Ascaridomorpha</taxon>
        <taxon>Ascaridoidea</taxon>
        <taxon>Anisakidae</taxon>
        <taxon>Anisakis</taxon>
        <taxon>Anisakis simplex complex</taxon>
    </lineage>
</organism>
<name>A0A0M3JTP2_ANISI</name>
<evidence type="ECO:0000256" key="2">
    <source>
        <dbReference type="SAM" id="MobiDB-lite"/>
    </source>
</evidence>
<reference evidence="5" key="1">
    <citation type="submission" date="2017-02" db="UniProtKB">
        <authorList>
            <consortium name="WormBaseParasite"/>
        </authorList>
    </citation>
    <scope>IDENTIFICATION</scope>
</reference>